<proteinExistence type="predicted"/>
<keyword evidence="3" id="KW-0808">Transferase</keyword>
<dbReference type="InterPro" id="IPR011009">
    <property type="entry name" value="Kinase-like_dom_sf"/>
</dbReference>
<feature type="domain" description="Protein kinase" evidence="10">
    <location>
        <begin position="75"/>
        <end position="323"/>
    </location>
</feature>
<dbReference type="PROSITE" id="PS00108">
    <property type="entry name" value="PROTEIN_KINASE_ST"/>
    <property type="match status" value="1"/>
</dbReference>
<gene>
    <name evidence="11" type="ORF">SAMN05216354_2429</name>
</gene>
<evidence type="ECO:0000256" key="1">
    <source>
        <dbReference type="ARBA" id="ARBA00012513"/>
    </source>
</evidence>
<name>A0A1H5WLA2_XYLRU</name>
<dbReference type="RefSeq" id="WP_103916091.1">
    <property type="nucleotide sequence ID" value="NZ_FNUV01000006.1"/>
</dbReference>
<dbReference type="Pfam" id="PF00069">
    <property type="entry name" value="Pkinase"/>
    <property type="match status" value="1"/>
</dbReference>
<dbReference type="GO" id="GO:0007165">
    <property type="term" value="P:signal transduction"/>
    <property type="evidence" value="ECO:0007669"/>
    <property type="project" value="TreeGrafter"/>
</dbReference>
<dbReference type="PANTHER" id="PTHR43895">
    <property type="entry name" value="CALCIUM/CALMODULIN-DEPENDENT PROTEIN KINASE KINASE-RELATED"/>
    <property type="match status" value="1"/>
</dbReference>
<evidence type="ECO:0000313" key="11">
    <source>
        <dbReference type="EMBL" id="SEG00399.1"/>
    </source>
</evidence>
<keyword evidence="2 11" id="KW-0723">Serine/threonine-protein kinase</keyword>
<keyword evidence="4" id="KW-0547">Nucleotide-binding</keyword>
<comment type="catalytic activity">
    <reaction evidence="8">
        <text>L-seryl-[protein] + ATP = O-phospho-L-seryl-[protein] + ADP + H(+)</text>
        <dbReference type="Rhea" id="RHEA:17989"/>
        <dbReference type="Rhea" id="RHEA-COMP:9863"/>
        <dbReference type="Rhea" id="RHEA-COMP:11604"/>
        <dbReference type="ChEBI" id="CHEBI:15378"/>
        <dbReference type="ChEBI" id="CHEBI:29999"/>
        <dbReference type="ChEBI" id="CHEBI:30616"/>
        <dbReference type="ChEBI" id="CHEBI:83421"/>
        <dbReference type="ChEBI" id="CHEBI:456216"/>
        <dbReference type="EC" id="2.7.11.1"/>
    </reaction>
</comment>
<keyword evidence="9" id="KW-0472">Membrane</keyword>
<evidence type="ECO:0000256" key="7">
    <source>
        <dbReference type="ARBA" id="ARBA00047899"/>
    </source>
</evidence>
<evidence type="ECO:0000256" key="5">
    <source>
        <dbReference type="ARBA" id="ARBA00022777"/>
    </source>
</evidence>
<evidence type="ECO:0000256" key="6">
    <source>
        <dbReference type="ARBA" id="ARBA00022840"/>
    </source>
</evidence>
<dbReference type="InterPro" id="IPR008271">
    <property type="entry name" value="Ser/Thr_kinase_AS"/>
</dbReference>
<dbReference type="PROSITE" id="PS50011">
    <property type="entry name" value="PROTEIN_KINASE_DOM"/>
    <property type="match status" value="1"/>
</dbReference>
<feature type="transmembrane region" description="Helical" evidence="9">
    <location>
        <begin position="953"/>
        <end position="973"/>
    </location>
</feature>
<dbReference type="EMBL" id="FNUV01000006">
    <property type="protein sequence ID" value="SEG00399.1"/>
    <property type="molecule type" value="Genomic_DNA"/>
</dbReference>
<dbReference type="EC" id="2.7.11.1" evidence="1"/>
<evidence type="ECO:0000256" key="8">
    <source>
        <dbReference type="ARBA" id="ARBA00048679"/>
    </source>
</evidence>
<reference evidence="11 12" key="1">
    <citation type="submission" date="2016-10" db="EMBL/GenBank/DDBJ databases">
        <authorList>
            <person name="de Groot N.N."/>
        </authorList>
    </citation>
    <scope>NUCLEOTIDE SEQUENCE [LARGE SCALE GENOMIC DNA]</scope>
    <source>
        <strain evidence="11 12">AR32</strain>
    </source>
</reference>
<keyword evidence="5 11" id="KW-0418">Kinase</keyword>
<feature type="transmembrane region" description="Helical" evidence="9">
    <location>
        <begin position="870"/>
        <end position="889"/>
    </location>
</feature>
<protein>
    <recommendedName>
        <fullName evidence="1">non-specific serine/threonine protein kinase</fullName>
        <ecNumber evidence="1">2.7.11.1</ecNumber>
    </recommendedName>
</protein>
<dbReference type="Proteomes" id="UP000236735">
    <property type="component" value="Unassembled WGS sequence"/>
</dbReference>
<keyword evidence="6" id="KW-0067">ATP-binding</keyword>
<evidence type="ECO:0000313" key="12">
    <source>
        <dbReference type="Proteomes" id="UP000236735"/>
    </source>
</evidence>
<dbReference type="InterPro" id="IPR000719">
    <property type="entry name" value="Prot_kinase_dom"/>
</dbReference>
<feature type="transmembrane region" description="Helical" evidence="9">
    <location>
        <begin position="840"/>
        <end position="864"/>
    </location>
</feature>
<feature type="transmembrane region" description="Helical" evidence="9">
    <location>
        <begin position="809"/>
        <end position="828"/>
    </location>
</feature>
<evidence type="ECO:0000256" key="9">
    <source>
        <dbReference type="SAM" id="Phobius"/>
    </source>
</evidence>
<organism evidence="11 12">
    <name type="scientific">Xylanibacter ruminicola</name>
    <name type="common">Prevotella ruminicola</name>
    <dbReference type="NCBI Taxonomy" id="839"/>
    <lineage>
        <taxon>Bacteria</taxon>
        <taxon>Pseudomonadati</taxon>
        <taxon>Bacteroidota</taxon>
        <taxon>Bacteroidia</taxon>
        <taxon>Bacteroidales</taxon>
        <taxon>Prevotellaceae</taxon>
        <taxon>Xylanibacter</taxon>
    </lineage>
</organism>
<accession>A0A1H5WLA2</accession>
<dbReference type="PANTHER" id="PTHR43895:SF32">
    <property type="entry name" value="SERINE_THREONINE-PROTEIN KINASE CHK1"/>
    <property type="match status" value="1"/>
</dbReference>
<evidence type="ECO:0000256" key="2">
    <source>
        <dbReference type="ARBA" id="ARBA00022527"/>
    </source>
</evidence>
<evidence type="ECO:0000259" key="10">
    <source>
        <dbReference type="PROSITE" id="PS50011"/>
    </source>
</evidence>
<dbReference type="SUPFAM" id="SSF56112">
    <property type="entry name" value="Protein kinase-like (PK-like)"/>
    <property type="match status" value="1"/>
</dbReference>
<dbReference type="AlphaFoldDB" id="A0A1H5WLA2"/>
<comment type="catalytic activity">
    <reaction evidence="7">
        <text>L-threonyl-[protein] + ATP = O-phospho-L-threonyl-[protein] + ADP + H(+)</text>
        <dbReference type="Rhea" id="RHEA:46608"/>
        <dbReference type="Rhea" id="RHEA-COMP:11060"/>
        <dbReference type="Rhea" id="RHEA-COMP:11605"/>
        <dbReference type="ChEBI" id="CHEBI:15378"/>
        <dbReference type="ChEBI" id="CHEBI:30013"/>
        <dbReference type="ChEBI" id="CHEBI:30616"/>
        <dbReference type="ChEBI" id="CHEBI:61977"/>
        <dbReference type="ChEBI" id="CHEBI:456216"/>
        <dbReference type="EC" id="2.7.11.1"/>
    </reaction>
</comment>
<dbReference type="GO" id="GO:0005524">
    <property type="term" value="F:ATP binding"/>
    <property type="evidence" value="ECO:0007669"/>
    <property type="project" value="UniProtKB-KW"/>
</dbReference>
<evidence type="ECO:0000256" key="3">
    <source>
        <dbReference type="ARBA" id="ARBA00022679"/>
    </source>
</evidence>
<keyword evidence="9" id="KW-0812">Transmembrane</keyword>
<sequence length="1002" mass="115017">MSTERTIRPENLDSTVRSTDIGGTVRPASLDGTIRVTNTAAPSLGLDGTVRADNMYIQQEDINDNSFLLKGVKYRNLQCLSDNSGEAQVFLVEKDGEEYVLKIYYPNFNVNKNILRAVLNFDFEMIVRVFDYGKTYVDGKHRYYELMEYLRGGTLSEYKLGGDVDKFRRIALQGAAALAYCHECNILHKDIKPSNFFFRDKEHTELVLGDFGISSMLEKDGKAYKTTQARTPIYAAPEMYTDVIDGVVEISPAADFYLGMCLMALWLGGNPMSSNERVMMRQKSEGRLPHINELPERVRMIVQGLTVVNPINRWGYEQVEEWFEGGSPKVDLSSPFLKYKSFVVDPDKNLVADNIHELVPMLLENEKLAIGYLYNGKIGSWLESCGNEKLSTIVRDIVVNRYPVDQRAGLMSAIYMMEPTYPYKDVKGNLCDDVHSVAISLLSYQKEYGVLLSNPKDPLFLYLESHTKCDVDRIRSYFTSQNPKSIHVAIMRTVFEIDPEIPLMAKYPSSTIREIVKTFGRETLTEDDWHSLTDGRLLSWMYSHEDHMACESLRIMTQDQPYSSALAYKVLYNLDRESAYDLKGAFTPMQVGELLRERLKNAQYLSDKEFQDEMKDMTEIGGRFSYYAQLHGWTEMYNEHNRCFDFKSEENRERLGAYDVKTALYRFCRVLGVTPTYLMPDGTELVDGRSIDLLNNTSLFRNEIRNGSFAQWMAVFYHEDPFGEFSEEYAYEHTLEEWLMTLGKIDASQPYYKRFVNAREETSNRIKDVRDNWVRAKARESIWRTTFYALCGLWLLLVLIFGVKHTDYLLAHSFLCIGLPLGGMTAVIVGTRAYFRGYDFVFSCLWGMLGALSSFIPIIILKYMSQSHPGYFNLAIVVITLVYILVCHLTDFRGDQNADNKLITEVLDDDIKSTLLEPLYYTFKTKSYRFKGSKFGLLNDVTDQVRSISGESVLHYILWSLLALIFVIDFIVFSPSLMNVKNPGDITISASKIIKQLERDVE</sequence>
<dbReference type="Gene3D" id="1.10.510.10">
    <property type="entry name" value="Transferase(Phosphotransferase) domain 1"/>
    <property type="match status" value="1"/>
</dbReference>
<evidence type="ECO:0000256" key="4">
    <source>
        <dbReference type="ARBA" id="ARBA00022741"/>
    </source>
</evidence>
<keyword evidence="9" id="KW-1133">Transmembrane helix</keyword>
<dbReference type="GO" id="GO:0004674">
    <property type="term" value="F:protein serine/threonine kinase activity"/>
    <property type="evidence" value="ECO:0007669"/>
    <property type="project" value="UniProtKB-KW"/>
</dbReference>
<feature type="transmembrane region" description="Helical" evidence="9">
    <location>
        <begin position="785"/>
        <end position="803"/>
    </location>
</feature>
<dbReference type="SMART" id="SM00220">
    <property type="entry name" value="S_TKc"/>
    <property type="match status" value="1"/>
</dbReference>